<dbReference type="Pfam" id="PF14714">
    <property type="entry name" value="KH_dom-like"/>
    <property type="match status" value="1"/>
</dbReference>
<sequence length="55" mass="6518">YVTQAQTRPPTFVFFVNAPSILHFSYRRYLENYIRKAFGFQGTAIKLIFRSRAEV</sequence>
<gene>
    <name evidence="2" type="ORF">S01H1_01525</name>
</gene>
<dbReference type="InterPro" id="IPR027417">
    <property type="entry name" value="P-loop_NTPase"/>
</dbReference>
<dbReference type="EMBL" id="BARS01000671">
    <property type="protein sequence ID" value="GAF80854.1"/>
    <property type="molecule type" value="Genomic_DNA"/>
</dbReference>
<proteinExistence type="predicted"/>
<accession>X0SIL6</accession>
<evidence type="ECO:0000313" key="2">
    <source>
        <dbReference type="EMBL" id="GAF80854.1"/>
    </source>
</evidence>
<dbReference type="InterPro" id="IPR032859">
    <property type="entry name" value="KH_dom-like"/>
</dbReference>
<name>X0SIL6_9ZZZZ</name>
<dbReference type="PANTHER" id="PTHR43834:SF6">
    <property type="entry name" value="GTPASE DER"/>
    <property type="match status" value="1"/>
</dbReference>
<feature type="domain" description="GTPase Der C-terminal KH-domain-like" evidence="1">
    <location>
        <begin position="1"/>
        <end position="50"/>
    </location>
</feature>
<dbReference type="SUPFAM" id="SSF52540">
    <property type="entry name" value="P-loop containing nucleoside triphosphate hydrolases"/>
    <property type="match status" value="1"/>
</dbReference>
<dbReference type="Gene3D" id="3.30.300.20">
    <property type="match status" value="1"/>
</dbReference>
<reference evidence="2" key="1">
    <citation type="journal article" date="2014" name="Front. Microbiol.">
        <title>High frequency of phylogenetically diverse reductive dehalogenase-homologous genes in deep subseafloor sedimentary metagenomes.</title>
        <authorList>
            <person name="Kawai M."/>
            <person name="Futagami T."/>
            <person name="Toyoda A."/>
            <person name="Takaki Y."/>
            <person name="Nishi S."/>
            <person name="Hori S."/>
            <person name="Arai W."/>
            <person name="Tsubouchi T."/>
            <person name="Morono Y."/>
            <person name="Uchiyama I."/>
            <person name="Ito T."/>
            <person name="Fujiyama A."/>
            <person name="Inagaki F."/>
            <person name="Takami H."/>
        </authorList>
    </citation>
    <scope>NUCLEOTIDE SEQUENCE</scope>
    <source>
        <strain evidence="2">Expedition CK06-06</strain>
    </source>
</reference>
<dbReference type="AlphaFoldDB" id="X0SIL6"/>
<organism evidence="2">
    <name type="scientific">marine sediment metagenome</name>
    <dbReference type="NCBI Taxonomy" id="412755"/>
    <lineage>
        <taxon>unclassified sequences</taxon>
        <taxon>metagenomes</taxon>
        <taxon>ecological metagenomes</taxon>
    </lineage>
</organism>
<dbReference type="PANTHER" id="PTHR43834">
    <property type="entry name" value="GTPASE DER"/>
    <property type="match status" value="1"/>
</dbReference>
<dbReference type="GO" id="GO:0043022">
    <property type="term" value="F:ribosome binding"/>
    <property type="evidence" value="ECO:0007669"/>
    <property type="project" value="TreeGrafter"/>
</dbReference>
<feature type="non-terminal residue" evidence="2">
    <location>
        <position position="1"/>
    </location>
</feature>
<comment type="caution">
    <text evidence="2">The sequence shown here is derived from an EMBL/GenBank/DDBJ whole genome shotgun (WGS) entry which is preliminary data.</text>
</comment>
<evidence type="ECO:0000259" key="1">
    <source>
        <dbReference type="Pfam" id="PF14714"/>
    </source>
</evidence>
<protein>
    <recommendedName>
        <fullName evidence="1">GTPase Der C-terminal KH-domain-like domain-containing protein</fullName>
    </recommendedName>
</protein>
<dbReference type="InterPro" id="IPR015946">
    <property type="entry name" value="KH_dom-like_a/b"/>
</dbReference>